<organism evidence="3 4">
    <name type="scientific">Desulfocucumis palustris</name>
    <dbReference type="NCBI Taxonomy" id="1898651"/>
    <lineage>
        <taxon>Bacteria</taxon>
        <taxon>Bacillati</taxon>
        <taxon>Bacillota</taxon>
        <taxon>Clostridia</taxon>
        <taxon>Eubacteriales</taxon>
        <taxon>Desulfocucumaceae</taxon>
        <taxon>Desulfocucumis</taxon>
    </lineage>
</organism>
<keyword evidence="4" id="KW-1185">Reference proteome</keyword>
<sequence>MNSRLGKEPFIHKGCQLVNTELGEFTEVDIYNHLENVFLDDYSYTSAFCIIQNAVIGKFANIAAMVRIGPTAHPMDRPSLHHFTYRRLKYGFAGTDDEKFFQWRAEQKIYIGHDTWIGHGAIIMPGVTIGNGAVVGAGAVVTKDVQPYCIVAGVPAKPIRKRFPADIIQKLEEIKWWNWSYDAIKDRLDDFYLPIHEFVNKYYPFALNSNTIAENRQMNGK</sequence>
<dbReference type="AlphaFoldDB" id="A0A2L2XCF0"/>
<evidence type="ECO:0000256" key="1">
    <source>
        <dbReference type="ARBA" id="ARBA00022679"/>
    </source>
</evidence>
<comment type="caution">
    <text evidence="3">The sequence shown here is derived from an EMBL/GenBank/DDBJ whole genome shotgun (WGS) entry which is preliminary data.</text>
</comment>
<dbReference type="InterPro" id="IPR001451">
    <property type="entry name" value="Hexapep"/>
</dbReference>
<dbReference type="PROSITE" id="PS00101">
    <property type="entry name" value="HEXAPEP_TRANSFERASES"/>
    <property type="match status" value="1"/>
</dbReference>
<reference evidence="4" key="1">
    <citation type="submission" date="2018-02" db="EMBL/GenBank/DDBJ databases">
        <title>Genome sequence of Desulfocucumis palustris strain NAW-5.</title>
        <authorList>
            <person name="Watanabe M."/>
            <person name="Kojima H."/>
            <person name="Fukui M."/>
        </authorList>
    </citation>
    <scope>NUCLEOTIDE SEQUENCE [LARGE SCALE GENOMIC DNA]</scope>
    <source>
        <strain evidence="4">NAW-5</strain>
    </source>
</reference>
<dbReference type="Proteomes" id="UP000239549">
    <property type="component" value="Unassembled WGS sequence"/>
</dbReference>
<evidence type="ECO:0000313" key="4">
    <source>
        <dbReference type="Proteomes" id="UP000239549"/>
    </source>
</evidence>
<dbReference type="InterPro" id="IPR050179">
    <property type="entry name" value="Trans_hexapeptide_repeat"/>
</dbReference>
<gene>
    <name evidence="3" type="ORF">DCCM_3120</name>
</gene>
<dbReference type="Pfam" id="PF00132">
    <property type="entry name" value="Hexapep"/>
    <property type="match status" value="1"/>
</dbReference>
<evidence type="ECO:0000313" key="3">
    <source>
        <dbReference type="EMBL" id="GBF34009.1"/>
    </source>
</evidence>
<dbReference type="SUPFAM" id="SSF51161">
    <property type="entry name" value="Trimeric LpxA-like enzymes"/>
    <property type="match status" value="1"/>
</dbReference>
<keyword evidence="1 3" id="KW-0808">Transferase</keyword>
<dbReference type="InterPro" id="IPR017694">
    <property type="entry name" value="Phosphonate_tfrase_rpt"/>
</dbReference>
<dbReference type="PANTHER" id="PTHR43300:SF11">
    <property type="entry name" value="ACETYLTRANSFERASE RV3034C-RELATED"/>
    <property type="match status" value="1"/>
</dbReference>
<dbReference type="EMBL" id="BFAV01000125">
    <property type="protein sequence ID" value="GBF34009.1"/>
    <property type="molecule type" value="Genomic_DNA"/>
</dbReference>
<protein>
    <submittedName>
        <fullName evidence="3">Chloramphenicol acetyltransferase</fullName>
    </submittedName>
</protein>
<keyword evidence="2" id="KW-0677">Repeat</keyword>
<dbReference type="OrthoDB" id="9801697at2"/>
<dbReference type="CDD" id="cd03349">
    <property type="entry name" value="LbH_XAT"/>
    <property type="match status" value="1"/>
</dbReference>
<evidence type="ECO:0000256" key="2">
    <source>
        <dbReference type="ARBA" id="ARBA00022737"/>
    </source>
</evidence>
<name>A0A2L2XCF0_9FIRM</name>
<dbReference type="InterPro" id="IPR018357">
    <property type="entry name" value="Hexapep_transf_CS"/>
</dbReference>
<dbReference type="Gene3D" id="2.160.10.10">
    <property type="entry name" value="Hexapeptide repeat proteins"/>
    <property type="match status" value="1"/>
</dbReference>
<dbReference type="PANTHER" id="PTHR43300">
    <property type="entry name" value="ACETYLTRANSFERASE"/>
    <property type="match status" value="1"/>
</dbReference>
<dbReference type="NCBIfam" id="TIGR03308">
    <property type="entry name" value="phn_thr-fam"/>
    <property type="match status" value="1"/>
</dbReference>
<accession>A0A2L2XCF0</accession>
<dbReference type="RefSeq" id="WP_104372322.1">
    <property type="nucleotide sequence ID" value="NZ_BFAV01000125.1"/>
</dbReference>
<proteinExistence type="predicted"/>
<dbReference type="GO" id="GO:0016740">
    <property type="term" value="F:transferase activity"/>
    <property type="evidence" value="ECO:0007669"/>
    <property type="project" value="UniProtKB-KW"/>
</dbReference>
<dbReference type="InterPro" id="IPR011004">
    <property type="entry name" value="Trimer_LpxA-like_sf"/>
</dbReference>